<keyword evidence="1" id="KW-0472">Membrane</keyword>
<evidence type="ECO:0000259" key="2">
    <source>
        <dbReference type="Pfam" id="PF20163"/>
    </source>
</evidence>
<keyword evidence="1" id="KW-1133">Transmembrane helix</keyword>
<gene>
    <name evidence="3" type="ORF">CC86DRAFT_359821</name>
</gene>
<feature type="transmembrane region" description="Helical" evidence="1">
    <location>
        <begin position="603"/>
        <end position="627"/>
    </location>
</feature>
<feature type="transmembrane region" description="Helical" evidence="1">
    <location>
        <begin position="165"/>
        <end position="182"/>
    </location>
</feature>
<name>A0A6A6ZJT0_9PLEO</name>
<keyword evidence="4" id="KW-1185">Reference proteome</keyword>
<dbReference type="InterPro" id="IPR046623">
    <property type="entry name" value="DUF6536"/>
</dbReference>
<feature type="transmembrane region" description="Helical" evidence="1">
    <location>
        <begin position="484"/>
        <end position="503"/>
    </location>
</feature>
<dbReference type="AlphaFoldDB" id="A0A6A6ZJT0"/>
<proteinExistence type="predicted"/>
<feature type="transmembrane region" description="Helical" evidence="1">
    <location>
        <begin position="58"/>
        <end position="82"/>
    </location>
</feature>
<protein>
    <recommendedName>
        <fullName evidence="2">DUF6536 domain-containing protein</fullName>
    </recommendedName>
</protein>
<evidence type="ECO:0000313" key="3">
    <source>
        <dbReference type="EMBL" id="KAF2821148.1"/>
    </source>
</evidence>
<keyword evidence="1" id="KW-0812">Transmembrane</keyword>
<dbReference type="Proteomes" id="UP000799424">
    <property type="component" value="Unassembled WGS sequence"/>
</dbReference>
<evidence type="ECO:0000313" key="4">
    <source>
        <dbReference type="Proteomes" id="UP000799424"/>
    </source>
</evidence>
<sequence length="636" mass="70906">MLGYKSLLRPRLSPVPFQYDEHRLTRDDMCWTELQHLTSSPPTASPSKRSRPVYSQGWRFGAICCATSTSVVFFVNLTATIIWGTRVQGGVLFEGNCDEAKFINSGLHILINALSIILLSSSNYCMQCLSAPTRQETNIAHARKDWLDIGVQSVRNLRRIEKKRVVIWCLLGLSSLPLHLFYNAAVYMSIAAHSYQVYAVPETFLTAPECPQCTNTSYVIAPRNSSTAPGSLQSIYEMAKSRNVTRLENKDCIAAYARMLQTNRGDLILVAGDDSVPLNKSSRIAGTSPVFWYHEFNAINSWRASTQAYEWMCSSLANRNFTTGRQGIIDNAPCTEAIGRITSSPENWTVGGACRSHVPEYSNGCREMSAMRGPIEHCYSENIEPRCKVRWSVPIATLVIALNLVKGALMFYTAFGVKEEPLMTLGDAVSSFIEEPDQSTTGMCLVSFKDIRKQGMHGTGSRIWTRPRYRWESNTSRLRRAMTFLMLGATATVLLSFLAIGIGNMGKNQTNSFSNLVRLGFGTLDPRTAINTSVKTVVGNTLIANAPQVILSLVYFSYNSFCTCMLLGHEWATYARQHKGLRLSGSPRGAQRSTYFLSLPYRFAVPLMTLSGVLHWMVSQSIFFVAIEFYGTRNDT</sequence>
<feature type="non-terminal residue" evidence="3">
    <location>
        <position position="636"/>
    </location>
</feature>
<feature type="transmembrane region" description="Helical" evidence="1">
    <location>
        <begin position="102"/>
        <end position="120"/>
    </location>
</feature>
<organism evidence="3 4">
    <name type="scientific">Ophiobolus disseminans</name>
    <dbReference type="NCBI Taxonomy" id="1469910"/>
    <lineage>
        <taxon>Eukaryota</taxon>
        <taxon>Fungi</taxon>
        <taxon>Dikarya</taxon>
        <taxon>Ascomycota</taxon>
        <taxon>Pezizomycotina</taxon>
        <taxon>Dothideomycetes</taxon>
        <taxon>Pleosporomycetidae</taxon>
        <taxon>Pleosporales</taxon>
        <taxon>Pleosporineae</taxon>
        <taxon>Phaeosphaeriaceae</taxon>
        <taxon>Ophiobolus</taxon>
    </lineage>
</organism>
<dbReference type="EMBL" id="MU006238">
    <property type="protein sequence ID" value="KAF2821148.1"/>
    <property type="molecule type" value="Genomic_DNA"/>
</dbReference>
<accession>A0A6A6ZJT0</accession>
<evidence type="ECO:0000256" key="1">
    <source>
        <dbReference type="SAM" id="Phobius"/>
    </source>
</evidence>
<dbReference type="PANTHER" id="PTHR35395">
    <property type="entry name" value="DUF6536 DOMAIN-CONTAINING PROTEIN"/>
    <property type="match status" value="1"/>
</dbReference>
<reference evidence="3" key="1">
    <citation type="journal article" date="2020" name="Stud. Mycol.">
        <title>101 Dothideomycetes genomes: a test case for predicting lifestyles and emergence of pathogens.</title>
        <authorList>
            <person name="Haridas S."/>
            <person name="Albert R."/>
            <person name="Binder M."/>
            <person name="Bloem J."/>
            <person name="Labutti K."/>
            <person name="Salamov A."/>
            <person name="Andreopoulos B."/>
            <person name="Baker S."/>
            <person name="Barry K."/>
            <person name="Bills G."/>
            <person name="Bluhm B."/>
            <person name="Cannon C."/>
            <person name="Castanera R."/>
            <person name="Culley D."/>
            <person name="Daum C."/>
            <person name="Ezra D."/>
            <person name="Gonzalez J."/>
            <person name="Henrissat B."/>
            <person name="Kuo A."/>
            <person name="Liang C."/>
            <person name="Lipzen A."/>
            <person name="Lutzoni F."/>
            <person name="Magnuson J."/>
            <person name="Mondo S."/>
            <person name="Nolan M."/>
            <person name="Ohm R."/>
            <person name="Pangilinan J."/>
            <person name="Park H.-J."/>
            <person name="Ramirez L."/>
            <person name="Alfaro M."/>
            <person name="Sun H."/>
            <person name="Tritt A."/>
            <person name="Yoshinaga Y."/>
            <person name="Zwiers L.-H."/>
            <person name="Turgeon B."/>
            <person name="Goodwin S."/>
            <person name="Spatafora J."/>
            <person name="Crous P."/>
            <person name="Grigoriev I."/>
        </authorList>
    </citation>
    <scope>NUCLEOTIDE SEQUENCE</scope>
    <source>
        <strain evidence="3">CBS 113818</strain>
    </source>
</reference>
<dbReference type="PANTHER" id="PTHR35395:SF1">
    <property type="entry name" value="DUF6536 DOMAIN-CONTAINING PROTEIN"/>
    <property type="match status" value="1"/>
</dbReference>
<feature type="domain" description="DUF6536" evidence="2">
    <location>
        <begin position="58"/>
        <end position="205"/>
    </location>
</feature>
<dbReference type="OrthoDB" id="5429634at2759"/>
<dbReference type="Pfam" id="PF20163">
    <property type="entry name" value="DUF6536"/>
    <property type="match status" value="1"/>
</dbReference>